<dbReference type="Proteomes" id="UP000226431">
    <property type="component" value="Unassembled WGS sequence"/>
</dbReference>
<dbReference type="GO" id="GO:0042781">
    <property type="term" value="F:3'-tRNA processing endoribonuclease activity"/>
    <property type="evidence" value="ECO:0007669"/>
    <property type="project" value="UniProtKB-EC"/>
</dbReference>
<comment type="catalytic activity">
    <reaction evidence="1">
        <text>Endonucleolytic cleavage of RNA, removing extra 3' nucleotides from tRNA precursor, generating 3' termini of tRNAs. A 3'-hydroxy group is left at the tRNA terminus and a 5'-phosphoryl group is left at the trailer molecule.</text>
        <dbReference type="EC" id="3.1.26.11"/>
    </reaction>
</comment>
<organism evidence="13 14">
    <name type="scientific">Ophiocordyceps camponoti-rufipedis</name>
    <dbReference type="NCBI Taxonomy" id="2004952"/>
    <lineage>
        <taxon>Eukaryota</taxon>
        <taxon>Fungi</taxon>
        <taxon>Dikarya</taxon>
        <taxon>Ascomycota</taxon>
        <taxon>Pezizomycotina</taxon>
        <taxon>Sordariomycetes</taxon>
        <taxon>Hypocreomycetidae</taxon>
        <taxon>Hypocreales</taxon>
        <taxon>Ophiocordycipitaceae</taxon>
        <taxon>Ophiocordyceps</taxon>
    </lineage>
</organism>
<feature type="compositionally biased region" description="Polar residues" evidence="11">
    <location>
        <begin position="315"/>
        <end position="332"/>
    </location>
</feature>
<evidence type="ECO:0000256" key="9">
    <source>
        <dbReference type="ARBA" id="ARBA00022801"/>
    </source>
</evidence>
<dbReference type="OrthoDB" id="527344at2759"/>
<keyword evidence="6" id="KW-0540">Nuclease</keyword>
<evidence type="ECO:0000256" key="7">
    <source>
        <dbReference type="ARBA" id="ARBA00022723"/>
    </source>
</evidence>
<keyword evidence="10" id="KW-0862">Zinc</keyword>
<accession>A0A2C5Y0C4</accession>
<dbReference type="GO" id="GO:0046872">
    <property type="term" value="F:metal ion binding"/>
    <property type="evidence" value="ECO:0007669"/>
    <property type="project" value="UniProtKB-KW"/>
</dbReference>
<evidence type="ECO:0000313" key="14">
    <source>
        <dbReference type="Proteomes" id="UP000226431"/>
    </source>
</evidence>
<reference evidence="13 14" key="1">
    <citation type="submission" date="2017-06" db="EMBL/GenBank/DDBJ databases">
        <title>Ant-infecting Ophiocordyceps genomes reveal a high diversity of potential behavioral manipulation genes and a possible major role for enterotoxins.</title>
        <authorList>
            <person name="De Bekker C."/>
            <person name="Evans H.C."/>
            <person name="Brachmann A."/>
            <person name="Hughes D.P."/>
        </authorList>
    </citation>
    <scope>NUCLEOTIDE SEQUENCE [LARGE SCALE GENOMIC DNA]</scope>
    <source>
        <strain evidence="13 14">Map16</strain>
    </source>
</reference>
<evidence type="ECO:0000256" key="6">
    <source>
        <dbReference type="ARBA" id="ARBA00022722"/>
    </source>
</evidence>
<keyword evidence="14" id="KW-1185">Reference proteome</keyword>
<gene>
    <name evidence="13" type="ORF">CDD80_1384</name>
</gene>
<dbReference type="STRING" id="2004952.A0A2C5Y0C4"/>
<evidence type="ECO:0000256" key="2">
    <source>
        <dbReference type="ARBA" id="ARBA00001947"/>
    </source>
</evidence>
<dbReference type="Pfam" id="PF13691">
    <property type="entry name" value="Lactamase_B_4"/>
    <property type="match status" value="1"/>
</dbReference>
<feature type="region of interest" description="Disordered" evidence="11">
    <location>
        <begin position="164"/>
        <end position="186"/>
    </location>
</feature>
<dbReference type="AlphaFoldDB" id="A0A2C5Y0C4"/>
<dbReference type="GO" id="GO:1990180">
    <property type="term" value="P:mitochondrial tRNA 3'-end processing"/>
    <property type="evidence" value="ECO:0007669"/>
    <property type="project" value="TreeGrafter"/>
</dbReference>
<dbReference type="PANTHER" id="PTHR12553:SF49">
    <property type="entry name" value="ZINC PHOSPHODIESTERASE ELAC PROTEIN 2"/>
    <property type="match status" value="1"/>
</dbReference>
<comment type="similarity">
    <text evidence="3">Belongs to the RNase Z family.</text>
</comment>
<evidence type="ECO:0000256" key="8">
    <source>
        <dbReference type="ARBA" id="ARBA00022759"/>
    </source>
</evidence>
<feature type="domain" description="tRNase Z endonuclease" evidence="12">
    <location>
        <begin position="7"/>
        <end position="68"/>
    </location>
</feature>
<proteinExistence type="inferred from homology"/>
<evidence type="ECO:0000256" key="3">
    <source>
        <dbReference type="ARBA" id="ARBA00007823"/>
    </source>
</evidence>
<keyword evidence="7" id="KW-0479">Metal-binding</keyword>
<dbReference type="EMBL" id="NJES01001554">
    <property type="protein sequence ID" value="PHH62137.1"/>
    <property type="molecule type" value="Genomic_DNA"/>
</dbReference>
<dbReference type="PANTHER" id="PTHR12553">
    <property type="entry name" value="ZINC PHOSPHODIESTERASE ELAC PROTEIN 2"/>
    <property type="match status" value="1"/>
</dbReference>
<sequence>MSSTVQLATVPSADTPGTTVYFHHEKRSYVFGRVAEGTQRAFGSRKIHFGGTEHVFLSGVVGWESMGGLLGFMLSVGAALEGQDGGAEEGKKAKKMERSGLVIHGGENLSHVLASCRPVILHQQFRVRISEHRDDPRGDNPSLTAPDWQDENISVWKLPVRREPYPSRKRTHQGIDATQAHPLPNPSDPLPAKMLVEGLMFHGAKSSPSLRARKLSDVDPTIDHPILVQDNLTLRRPRPQDPPDKTTAWLMAPPSPKDLPDANPLRLNLPPTTPSQTSTSYMVKCHDRRGKFNPTAAKALGVDRTDFKLLAAGQSITTSSGSLTSPRKNTSPPSSPARNGPTMPSWPT</sequence>
<evidence type="ECO:0000256" key="4">
    <source>
        <dbReference type="ARBA" id="ARBA00012477"/>
    </source>
</evidence>
<keyword evidence="8" id="KW-0255">Endonuclease</keyword>
<feature type="region of interest" description="Disordered" evidence="11">
    <location>
        <begin position="315"/>
        <end position="348"/>
    </location>
</feature>
<comment type="caution">
    <text evidence="13">The sequence shown here is derived from an EMBL/GenBank/DDBJ whole genome shotgun (WGS) entry which is preliminary data.</text>
</comment>
<dbReference type="GO" id="GO:0005739">
    <property type="term" value="C:mitochondrion"/>
    <property type="evidence" value="ECO:0007669"/>
    <property type="project" value="TreeGrafter"/>
</dbReference>
<keyword evidence="9" id="KW-0378">Hydrolase</keyword>
<keyword evidence="5" id="KW-0819">tRNA processing</keyword>
<evidence type="ECO:0000256" key="11">
    <source>
        <dbReference type="SAM" id="MobiDB-lite"/>
    </source>
</evidence>
<dbReference type="InterPro" id="IPR027794">
    <property type="entry name" value="tRNase_Z_dom"/>
</dbReference>
<evidence type="ECO:0000256" key="1">
    <source>
        <dbReference type="ARBA" id="ARBA00000402"/>
    </source>
</evidence>
<evidence type="ECO:0000259" key="12">
    <source>
        <dbReference type="Pfam" id="PF13691"/>
    </source>
</evidence>
<dbReference type="EC" id="3.1.26.11" evidence="4"/>
<dbReference type="InterPro" id="IPR036866">
    <property type="entry name" value="RibonucZ/Hydroxyglut_hydro"/>
</dbReference>
<comment type="cofactor">
    <cofactor evidence="2">
        <name>Zn(2+)</name>
        <dbReference type="ChEBI" id="CHEBI:29105"/>
    </cofactor>
</comment>
<dbReference type="InterPro" id="IPR047151">
    <property type="entry name" value="RNZ2-like"/>
</dbReference>
<evidence type="ECO:0000256" key="5">
    <source>
        <dbReference type="ARBA" id="ARBA00022694"/>
    </source>
</evidence>
<protein>
    <recommendedName>
        <fullName evidence="4">ribonuclease Z</fullName>
        <ecNumber evidence="4">3.1.26.11</ecNumber>
    </recommendedName>
</protein>
<evidence type="ECO:0000313" key="13">
    <source>
        <dbReference type="EMBL" id="PHH62137.1"/>
    </source>
</evidence>
<evidence type="ECO:0000256" key="10">
    <source>
        <dbReference type="ARBA" id="ARBA00022833"/>
    </source>
</evidence>
<name>A0A2C5Y0C4_9HYPO</name>
<dbReference type="Gene3D" id="3.60.15.10">
    <property type="entry name" value="Ribonuclease Z/Hydroxyacylglutathione hydrolase-like"/>
    <property type="match status" value="1"/>
</dbReference>